<keyword evidence="4" id="KW-1003">Cell membrane</keyword>
<evidence type="ECO:0000313" key="10">
    <source>
        <dbReference type="Proteomes" id="UP000229894"/>
    </source>
</evidence>
<sequence>MNQSQTINISTSTILRAIVILLALVFLYLIRDILMIVFVAVIIAAAINGPVSWLQKNKVPRLLGVIFIYLLLLLVIGLIVTLIFPPLANEIKQLAVHFPGIVEKIGLSIQQWWQDYNLGTNLQTFLDQISNRLSQAASSVFATTVNLFGGLFSAVVILVISFYLSVQEKGAKRFLVSLTPGEHQSYLADLIDRIENKIGGWLRGQLILMLIVGLLVFIGLSVLGIKYALVLAVIAALFEIVPFIGPILAASPAVILAFFQSSFLALLVIILYIVVQQLQNYLIVPQVMKRTVGLNPVVIIIVLLVGGKLAGLLGIVLAVPAAAAIAEFLKDLQKKKA</sequence>
<feature type="transmembrane region" description="Helical" evidence="8">
    <location>
        <begin position="206"/>
        <end position="238"/>
    </location>
</feature>
<dbReference type="EMBL" id="PEUX01000022">
    <property type="protein sequence ID" value="PIV10349.1"/>
    <property type="molecule type" value="Genomic_DNA"/>
</dbReference>
<comment type="caution">
    <text evidence="9">The sequence shown here is derived from an EMBL/GenBank/DDBJ whole genome shotgun (WGS) entry which is preliminary data.</text>
</comment>
<keyword evidence="3" id="KW-0813">Transport</keyword>
<dbReference type="PANTHER" id="PTHR21716">
    <property type="entry name" value="TRANSMEMBRANE PROTEIN"/>
    <property type="match status" value="1"/>
</dbReference>
<feature type="transmembrane region" description="Helical" evidence="8">
    <location>
        <begin position="7"/>
        <end position="27"/>
    </location>
</feature>
<evidence type="ECO:0000256" key="8">
    <source>
        <dbReference type="SAM" id="Phobius"/>
    </source>
</evidence>
<evidence type="ECO:0000313" key="9">
    <source>
        <dbReference type="EMBL" id="PIV10349.1"/>
    </source>
</evidence>
<evidence type="ECO:0000256" key="4">
    <source>
        <dbReference type="ARBA" id="ARBA00022475"/>
    </source>
</evidence>
<feature type="transmembrane region" description="Helical" evidence="8">
    <location>
        <begin position="140"/>
        <end position="164"/>
    </location>
</feature>
<evidence type="ECO:0000256" key="3">
    <source>
        <dbReference type="ARBA" id="ARBA00022448"/>
    </source>
</evidence>
<evidence type="ECO:0000256" key="2">
    <source>
        <dbReference type="ARBA" id="ARBA00009773"/>
    </source>
</evidence>
<comment type="subcellular location">
    <subcellularLocation>
        <location evidence="1">Cell membrane</location>
        <topology evidence="1">Multi-pass membrane protein</topology>
    </subcellularLocation>
</comment>
<evidence type="ECO:0008006" key="11">
    <source>
        <dbReference type="Google" id="ProtNLM"/>
    </source>
</evidence>
<gene>
    <name evidence="9" type="ORF">COS49_00985</name>
</gene>
<dbReference type="AlphaFoldDB" id="A0A2M7BUY1"/>
<comment type="similarity">
    <text evidence="2">Belongs to the autoinducer-2 exporter (AI-2E) (TC 2.A.86) family.</text>
</comment>
<evidence type="ECO:0000256" key="7">
    <source>
        <dbReference type="ARBA" id="ARBA00023136"/>
    </source>
</evidence>
<evidence type="ECO:0000256" key="6">
    <source>
        <dbReference type="ARBA" id="ARBA00022989"/>
    </source>
</evidence>
<feature type="transmembrane region" description="Helical" evidence="8">
    <location>
        <begin position="33"/>
        <end position="51"/>
    </location>
</feature>
<keyword evidence="7 8" id="KW-0472">Membrane</keyword>
<feature type="transmembrane region" description="Helical" evidence="8">
    <location>
        <begin position="63"/>
        <end position="84"/>
    </location>
</feature>
<dbReference type="PANTHER" id="PTHR21716:SF53">
    <property type="entry name" value="PERMEASE PERM-RELATED"/>
    <property type="match status" value="1"/>
</dbReference>
<proteinExistence type="inferred from homology"/>
<dbReference type="Pfam" id="PF01594">
    <property type="entry name" value="AI-2E_transport"/>
    <property type="match status" value="1"/>
</dbReference>
<reference evidence="10" key="1">
    <citation type="submission" date="2017-09" db="EMBL/GenBank/DDBJ databases">
        <title>Depth-based differentiation of microbial function through sediment-hosted aquifers and enrichment of novel symbionts in the deep terrestrial subsurface.</title>
        <authorList>
            <person name="Probst A.J."/>
            <person name="Ladd B."/>
            <person name="Jarett J.K."/>
            <person name="Geller-Mcgrath D.E."/>
            <person name="Sieber C.M.K."/>
            <person name="Emerson J.B."/>
            <person name="Anantharaman K."/>
            <person name="Thomas B.C."/>
            <person name="Malmstrom R."/>
            <person name="Stieglmeier M."/>
            <person name="Klingl A."/>
            <person name="Woyke T."/>
            <person name="Ryan C.M."/>
            <person name="Banfield J.F."/>
        </authorList>
    </citation>
    <scope>NUCLEOTIDE SEQUENCE [LARGE SCALE GENOMIC DNA]</scope>
</reference>
<organism evidence="9 10">
    <name type="scientific">Candidatus Portnoybacteria bacterium CG03_land_8_20_14_0_80_41_10</name>
    <dbReference type="NCBI Taxonomy" id="1974808"/>
    <lineage>
        <taxon>Bacteria</taxon>
        <taxon>Candidatus Portnoyibacteriota</taxon>
    </lineage>
</organism>
<keyword evidence="6 8" id="KW-1133">Transmembrane helix</keyword>
<dbReference type="GO" id="GO:0055085">
    <property type="term" value="P:transmembrane transport"/>
    <property type="evidence" value="ECO:0007669"/>
    <property type="project" value="TreeGrafter"/>
</dbReference>
<accession>A0A2M7BUY1</accession>
<dbReference type="InterPro" id="IPR002549">
    <property type="entry name" value="AI-2E-like"/>
</dbReference>
<protein>
    <recommendedName>
        <fullName evidence="11">AI-2E family transporter</fullName>
    </recommendedName>
</protein>
<keyword evidence="5 8" id="KW-0812">Transmembrane</keyword>
<evidence type="ECO:0000256" key="5">
    <source>
        <dbReference type="ARBA" id="ARBA00022692"/>
    </source>
</evidence>
<dbReference type="Proteomes" id="UP000229894">
    <property type="component" value="Unassembled WGS sequence"/>
</dbReference>
<dbReference type="GO" id="GO:0005886">
    <property type="term" value="C:plasma membrane"/>
    <property type="evidence" value="ECO:0007669"/>
    <property type="project" value="UniProtKB-SubCell"/>
</dbReference>
<evidence type="ECO:0000256" key="1">
    <source>
        <dbReference type="ARBA" id="ARBA00004651"/>
    </source>
</evidence>
<feature type="transmembrane region" description="Helical" evidence="8">
    <location>
        <begin position="250"/>
        <end position="275"/>
    </location>
</feature>
<name>A0A2M7BUY1_9BACT</name>